<evidence type="ECO:0000313" key="2">
    <source>
        <dbReference type="Proteomes" id="UP000824533"/>
    </source>
</evidence>
<organism evidence="1 2">
    <name type="scientific">Dendrolimus kikuchii</name>
    <dbReference type="NCBI Taxonomy" id="765133"/>
    <lineage>
        <taxon>Eukaryota</taxon>
        <taxon>Metazoa</taxon>
        <taxon>Ecdysozoa</taxon>
        <taxon>Arthropoda</taxon>
        <taxon>Hexapoda</taxon>
        <taxon>Insecta</taxon>
        <taxon>Pterygota</taxon>
        <taxon>Neoptera</taxon>
        <taxon>Endopterygota</taxon>
        <taxon>Lepidoptera</taxon>
        <taxon>Glossata</taxon>
        <taxon>Ditrysia</taxon>
        <taxon>Bombycoidea</taxon>
        <taxon>Lasiocampidae</taxon>
        <taxon>Dendrolimus</taxon>
    </lineage>
</organism>
<comment type="caution">
    <text evidence="1">The sequence shown here is derived from an EMBL/GenBank/DDBJ whole genome shotgun (WGS) entry which is preliminary data.</text>
</comment>
<dbReference type="EMBL" id="CM034399">
    <property type="protein sequence ID" value="KAJ0176495.1"/>
    <property type="molecule type" value="Genomic_DNA"/>
</dbReference>
<gene>
    <name evidence="1" type="ORF">K1T71_007674</name>
</gene>
<name>A0ACC1CYE5_9NEOP</name>
<proteinExistence type="predicted"/>
<keyword evidence="2" id="KW-1185">Reference proteome</keyword>
<protein>
    <submittedName>
        <fullName evidence="1">Uncharacterized protein</fullName>
    </submittedName>
</protein>
<evidence type="ECO:0000313" key="1">
    <source>
        <dbReference type="EMBL" id="KAJ0176495.1"/>
    </source>
</evidence>
<accession>A0ACC1CYE5</accession>
<dbReference type="Proteomes" id="UP000824533">
    <property type="component" value="Linkage Group LG13"/>
</dbReference>
<reference evidence="1 2" key="1">
    <citation type="journal article" date="2021" name="Front. Genet.">
        <title>Chromosome-Level Genome Assembly Reveals Significant Gene Expansion in the Toll and IMD Signaling Pathways of Dendrolimus kikuchii.</title>
        <authorList>
            <person name="Zhou J."/>
            <person name="Wu P."/>
            <person name="Xiong Z."/>
            <person name="Liu N."/>
            <person name="Zhao N."/>
            <person name="Ji M."/>
            <person name="Qiu Y."/>
            <person name="Yang B."/>
        </authorList>
    </citation>
    <scope>NUCLEOTIDE SEQUENCE [LARGE SCALE GENOMIC DNA]</scope>
    <source>
        <strain evidence="1">Ann1</strain>
    </source>
</reference>
<sequence>MLGKKSLKAENPTVLNRLRKSCGGLSLQRCLTDSPIYWPGPVSCWRPEHPTDTLNGVWRALSALALDTLVAVVSAREPPYPSSVGSLPAAVLPLLMQLQLAARYRHLRVS</sequence>